<protein>
    <recommendedName>
        <fullName evidence="3">Glyoxalase/fosfomycin resistance/dioxygenase domain-containing protein</fullName>
    </recommendedName>
</protein>
<proteinExistence type="predicted"/>
<dbReference type="AlphaFoldDB" id="A0AAU6SEU7"/>
<organism evidence="2">
    <name type="scientific">Microbacterium sp. LWS13-1.2</name>
    <dbReference type="NCBI Taxonomy" id="3135264"/>
    <lineage>
        <taxon>Bacteria</taxon>
        <taxon>Bacillati</taxon>
        <taxon>Actinomycetota</taxon>
        <taxon>Actinomycetes</taxon>
        <taxon>Micrococcales</taxon>
        <taxon>Microbacteriaceae</taxon>
        <taxon>Microbacterium</taxon>
    </lineage>
</organism>
<reference evidence="2" key="1">
    <citation type="submission" date="2024-04" db="EMBL/GenBank/DDBJ databases">
        <authorList>
            <person name="Roder T."/>
            <person name="Oberhansli S."/>
            <person name="Kreuzer M."/>
        </authorList>
    </citation>
    <scope>NUCLEOTIDE SEQUENCE</scope>
    <source>
        <strain evidence="2">LWS13-1.2</strain>
    </source>
</reference>
<sequence>MDVQLVAGFGPIVRDDRASQSFYRDDLGIALGEAAPGYLDTHALGGVKVFPLWRLTDAAESIFGSGNGRHICRFRRPGSSLNSHRLKPSPPGSRNCARQVTRSSPLPTWSPGVRPPPGFSAPKGCWSASRSSPDCTTPDWPLAPRPLSDAASISAPIDGAQGRA</sequence>
<name>A0AAU6SEU7_9MICO</name>
<evidence type="ECO:0008006" key="3">
    <source>
        <dbReference type="Google" id="ProtNLM"/>
    </source>
</evidence>
<evidence type="ECO:0000256" key="1">
    <source>
        <dbReference type="SAM" id="MobiDB-lite"/>
    </source>
</evidence>
<feature type="compositionally biased region" description="Polar residues" evidence="1">
    <location>
        <begin position="96"/>
        <end position="107"/>
    </location>
</feature>
<evidence type="ECO:0000313" key="2">
    <source>
        <dbReference type="EMBL" id="WZO35368.1"/>
    </source>
</evidence>
<accession>A0AAU6SEU7</accession>
<gene>
    <name evidence="2" type="ORF">MRBLWS13_003068</name>
</gene>
<feature type="region of interest" description="Disordered" evidence="1">
    <location>
        <begin position="78"/>
        <end position="164"/>
    </location>
</feature>
<dbReference type="RefSeq" id="WP_349426207.1">
    <property type="nucleotide sequence ID" value="NZ_CP151632.1"/>
</dbReference>
<dbReference type="EMBL" id="CP151632">
    <property type="protein sequence ID" value="WZO35368.1"/>
    <property type="molecule type" value="Genomic_DNA"/>
</dbReference>